<evidence type="ECO:0000256" key="12">
    <source>
        <dbReference type="ARBA" id="ARBA00038905"/>
    </source>
</evidence>
<dbReference type="PROSITE" id="PS51462">
    <property type="entry name" value="NUDIX"/>
    <property type="match status" value="1"/>
</dbReference>
<proteinExistence type="inferred from homology"/>
<dbReference type="InterPro" id="IPR000086">
    <property type="entry name" value="NUDIX_hydrolase_dom"/>
</dbReference>
<keyword evidence="9" id="KW-0234">DNA repair</keyword>
<dbReference type="GO" id="GO:0046872">
    <property type="term" value="F:metal ion binding"/>
    <property type="evidence" value="ECO:0007669"/>
    <property type="project" value="UniProtKB-KW"/>
</dbReference>
<gene>
    <name evidence="20" type="ORF">CEX98_01095</name>
</gene>
<evidence type="ECO:0000256" key="3">
    <source>
        <dbReference type="ARBA" id="ARBA00022457"/>
    </source>
</evidence>
<dbReference type="CDD" id="cd03425">
    <property type="entry name" value="NUDIX_MutT_NudA_like"/>
    <property type="match status" value="1"/>
</dbReference>
<dbReference type="InterPro" id="IPR020084">
    <property type="entry name" value="NUDIX_hydrolase_CS"/>
</dbReference>
<dbReference type="Pfam" id="PF14815">
    <property type="entry name" value="NUDIX_4"/>
    <property type="match status" value="1"/>
</dbReference>
<evidence type="ECO:0000256" key="5">
    <source>
        <dbReference type="ARBA" id="ARBA00022723"/>
    </source>
</evidence>
<reference evidence="21" key="1">
    <citation type="journal article" date="2019" name="Genome Announc.">
        <title>Draft Genome Sequence of Pseudoalteromonas piscicida Strain 36Y ROTHPW, an Hypersaline Seawater Isolate from the South Coast of Sonora, Mexico.</title>
        <authorList>
            <person name="Sanchez-Diaz R."/>
            <person name="Molina-Garza Z.J."/>
            <person name="Cruz-Suarez L.E."/>
            <person name="Selvin J."/>
            <person name="Kiran G.S."/>
            <person name="Ibarra-Gamez J.C."/>
            <person name="Gomez-Gil B."/>
            <person name="Galaviz-Silva L."/>
        </authorList>
    </citation>
    <scope>NUCLEOTIDE SEQUENCE [LARGE SCALE GENOMIC DNA]</scope>
    <source>
        <strain evidence="21">36Y_RITHPW</strain>
    </source>
</reference>
<feature type="binding site" evidence="17">
    <location>
        <position position="120"/>
    </location>
    <ligand>
        <name>8-oxo-dGTP</name>
        <dbReference type="ChEBI" id="CHEBI:77896"/>
    </ligand>
</feature>
<comment type="similarity">
    <text evidence="2">Belongs to the Nudix hydrolase family.</text>
</comment>
<evidence type="ECO:0000256" key="17">
    <source>
        <dbReference type="PIRSR" id="PIRSR603561-1"/>
    </source>
</evidence>
<dbReference type="AlphaFoldDB" id="A0A2A5JW33"/>
<evidence type="ECO:0000256" key="13">
    <source>
        <dbReference type="ARBA" id="ARBA00040794"/>
    </source>
</evidence>
<evidence type="ECO:0000256" key="11">
    <source>
        <dbReference type="ARBA" id="ARBA00036904"/>
    </source>
</evidence>
<evidence type="ECO:0000313" key="21">
    <source>
        <dbReference type="Proteomes" id="UP000228621"/>
    </source>
</evidence>
<dbReference type="PROSITE" id="PS00893">
    <property type="entry name" value="NUDIX_BOX"/>
    <property type="match status" value="1"/>
</dbReference>
<keyword evidence="4" id="KW-0235">DNA replication</keyword>
<dbReference type="Proteomes" id="UP000228621">
    <property type="component" value="Unassembled WGS sequence"/>
</dbReference>
<dbReference type="FunFam" id="3.90.79.10:FF:000014">
    <property type="entry name" value="8-oxo-dGTP diphosphatase MutT"/>
    <property type="match status" value="1"/>
</dbReference>
<feature type="domain" description="Nudix hydrolase" evidence="19">
    <location>
        <begin position="3"/>
        <end position="129"/>
    </location>
</feature>
<dbReference type="InterPro" id="IPR029119">
    <property type="entry name" value="MutY_C"/>
</dbReference>
<dbReference type="GO" id="GO:0008413">
    <property type="term" value="F:8-oxo-7,8-dihydroguanosine triphosphate pyrophosphatase activity"/>
    <property type="evidence" value="ECO:0007669"/>
    <property type="project" value="InterPro"/>
</dbReference>
<feature type="binding site" evidence="18">
    <location>
        <position position="38"/>
    </location>
    <ligand>
        <name>Mg(2+)</name>
        <dbReference type="ChEBI" id="CHEBI:18420"/>
    </ligand>
</feature>
<dbReference type="SUPFAM" id="SSF55811">
    <property type="entry name" value="Nudix"/>
    <property type="match status" value="1"/>
</dbReference>
<dbReference type="GO" id="GO:0006260">
    <property type="term" value="P:DNA replication"/>
    <property type="evidence" value="ECO:0007669"/>
    <property type="project" value="UniProtKB-KW"/>
</dbReference>
<evidence type="ECO:0000256" key="9">
    <source>
        <dbReference type="ARBA" id="ARBA00023204"/>
    </source>
</evidence>
<organism evidence="20 21">
    <name type="scientific">Pseudoalteromonas piscicida</name>
    <dbReference type="NCBI Taxonomy" id="43662"/>
    <lineage>
        <taxon>Bacteria</taxon>
        <taxon>Pseudomonadati</taxon>
        <taxon>Pseudomonadota</taxon>
        <taxon>Gammaproteobacteria</taxon>
        <taxon>Alteromonadales</taxon>
        <taxon>Pseudoalteromonadaceae</taxon>
        <taxon>Pseudoalteromonas</taxon>
    </lineage>
</organism>
<evidence type="ECO:0000313" key="20">
    <source>
        <dbReference type="EMBL" id="PCK33549.1"/>
    </source>
</evidence>
<dbReference type="InterPro" id="IPR003561">
    <property type="entry name" value="Mutator_MutT"/>
</dbReference>
<evidence type="ECO:0000256" key="7">
    <source>
        <dbReference type="ARBA" id="ARBA00022801"/>
    </source>
</evidence>
<keyword evidence="21" id="KW-1185">Reference proteome</keyword>
<comment type="caution">
    <text evidence="20">The sequence shown here is derived from an EMBL/GenBank/DDBJ whole genome shotgun (WGS) entry which is preliminary data.</text>
</comment>
<feature type="binding site" evidence="17">
    <location>
        <begin position="35"/>
        <end position="38"/>
    </location>
    <ligand>
        <name>8-oxo-dGTP</name>
        <dbReference type="ChEBI" id="CHEBI:77896"/>
    </ligand>
</feature>
<name>A0A2A5JW33_PSEO7</name>
<feature type="binding site" evidence="17">
    <location>
        <position position="24"/>
    </location>
    <ligand>
        <name>8-oxo-dGTP</name>
        <dbReference type="ChEBI" id="CHEBI:77896"/>
    </ligand>
</feature>
<comment type="cofactor">
    <cofactor evidence="1 18">
        <name>Mg(2+)</name>
        <dbReference type="ChEBI" id="CHEBI:18420"/>
    </cofactor>
</comment>
<evidence type="ECO:0000256" key="18">
    <source>
        <dbReference type="PIRSR" id="PIRSR603561-2"/>
    </source>
</evidence>
<dbReference type="NCBIfam" id="TIGR00586">
    <property type="entry name" value="mutt"/>
    <property type="match status" value="1"/>
</dbReference>
<dbReference type="Gene3D" id="3.90.79.10">
    <property type="entry name" value="Nucleoside Triphosphate Pyrophosphohydrolase"/>
    <property type="match status" value="1"/>
</dbReference>
<feature type="binding site" evidence="18">
    <location>
        <position position="58"/>
    </location>
    <ligand>
        <name>Mg(2+)</name>
        <dbReference type="ChEBI" id="CHEBI:18420"/>
    </ligand>
</feature>
<evidence type="ECO:0000256" key="6">
    <source>
        <dbReference type="ARBA" id="ARBA00022763"/>
    </source>
</evidence>
<comment type="catalytic activity">
    <reaction evidence="11">
        <text>8-oxo-GTP + H2O = 8-oxo-GMP + diphosphate + H(+)</text>
        <dbReference type="Rhea" id="RHEA:67616"/>
        <dbReference type="ChEBI" id="CHEBI:15377"/>
        <dbReference type="ChEBI" id="CHEBI:15378"/>
        <dbReference type="ChEBI" id="CHEBI:33019"/>
        <dbReference type="ChEBI" id="CHEBI:143553"/>
        <dbReference type="ChEBI" id="CHEBI:145694"/>
    </reaction>
</comment>
<protein>
    <recommendedName>
        <fullName evidence="13">8-oxo-dGTP diphosphatase</fullName>
        <ecNumber evidence="12">3.6.1.55</ecNumber>
    </recommendedName>
    <alternativeName>
        <fullName evidence="16">7,8-dihydro-8-oxoguanine-triphosphatase</fullName>
    </alternativeName>
    <alternativeName>
        <fullName evidence="15">Mutator protein MutT</fullName>
    </alternativeName>
    <alternativeName>
        <fullName evidence="14">dGTP pyrophosphohydrolase</fullName>
    </alternativeName>
</protein>
<dbReference type="InterPro" id="IPR020476">
    <property type="entry name" value="Nudix_hydrolase"/>
</dbReference>
<dbReference type="OrthoDB" id="9810648at2"/>
<evidence type="ECO:0000256" key="1">
    <source>
        <dbReference type="ARBA" id="ARBA00001946"/>
    </source>
</evidence>
<keyword evidence="7" id="KW-0378">Hydrolase</keyword>
<evidence type="ECO:0000256" key="10">
    <source>
        <dbReference type="ARBA" id="ARBA00035861"/>
    </source>
</evidence>
<keyword evidence="5 18" id="KW-0479">Metal-binding</keyword>
<dbReference type="PANTHER" id="PTHR47707:SF1">
    <property type="entry name" value="NUDIX HYDROLASE FAMILY PROTEIN"/>
    <property type="match status" value="1"/>
</dbReference>
<dbReference type="InterPro" id="IPR015797">
    <property type="entry name" value="NUDIX_hydrolase-like_dom_sf"/>
</dbReference>
<evidence type="ECO:0000259" key="19">
    <source>
        <dbReference type="PROSITE" id="PS51462"/>
    </source>
</evidence>
<dbReference type="PRINTS" id="PR00502">
    <property type="entry name" value="NUDIXFAMILY"/>
</dbReference>
<dbReference type="InterPro" id="IPR047127">
    <property type="entry name" value="MutT-like"/>
</dbReference>
<evidence type="ECO:0000256" key="2">
    <source>
        <dbReference type="ARBA" id="ARBA00005582"/>
    </source>
</evidence>
<dbReference type="GO" id="GO:0006281">
    <property type="term" value="P:DNA repair"/>
    <property type="evidence" value="ECO:0007669"/>
    <property type="project" value="UniProtKB-KW"/>
</dbReference>
<feature type="binding site" evidence="17">
    <location>
        <position position="29"/>
    </location>
    <ligand>
        <name>8-oxo-dGTP</name>
        <dbReference type="ChEBI" id="CHEBI:77896"/>
    </ligand>
</feature>
<keyword evidence="6" id="KW-0227">DNA damage</keyword>
<evidence type="ECO:0000256" key="16">
    <source>
        <dbReference type="ARBA" id="ARBA00042798"/>
    </source>
</evidence>
<dbReference type="GO" id="GO:0035539">
    <property type="term" value="F:8-oxo-7,8-dihydrodeoxyguanosine triphosphate pyrophosphatase activity"/>
    <property type="evidence" value="ECO:0007669"/>
    <property type="project" value="UniProtKB-EC"/>
</dbReference>
<dbReference type="PANTHER" id="PTHR47707">
    <property type="entry name" value="8-OXO-DGTP DIPHOSPHATASE"/>
    <property type="match status" value="1"/>
</dbReference>
<accession>A0A2A5JW33</accession>
<dbReference type="EC" id="3.6.1.55" evidence="12"/>
<evidence type="ECO:0000256" key="4">
    <source>
        <dbReference type="ARBA" id="ARBA00022705"/>
    </source>
</evidence>
<dbReference type="GO" id="GO:0044716">
    <property type="term" value="F:8-oxo-GDP phosphatase activity"/>
    <property type="evidence" value="ECO:0007669"/>
    <property type="project" value="TreeGrafter"/>
</dbReference>
<evidence type="ECO:0000256" key="8">
    <source>
        <dbReference type="ARBA" id="ARBA00022842"/>
    </source>
</evidence>
<keyword evidence="8 18" id="KW-0460">Magnesium</keyword>
<comment type="catalytic activity">
    <reaction evidence="10">
        <text>8-oxo-dGTP + H2O = 8-oxo-dGMP + diphosphate + H(+)</text>
        <dbReference type="Rhea" id="RHEA:31575"/>
        <dbReference type="ChEBI" id="CHEBI:15377"/>
        <dbReference type="ChEBI" id="CHEBI:15378"/>
        <dbReference type="ChEBI" id="CHEBI:33019"/>
        <dbReference type="ChEBI" id="CHEBI:63224"/>
        <dbReference type="ChEBI" id="CHEBI:77896"/>
        <dbReference type="EC" id="3.6.1.55"/>
    </reaction>
</comment>
<keyword evidence="3" id="KW-0515">Mutator protein</keyword>
<evidence type="ECO:0000256" key="14">
    <source>
        <dbReference type="ARBA" id="ARBA00041592"/>
    </source>
</evidence>
<dbReference type="GO" id="GO:0044715">
    <property type="term" value="F:8-oxo-dGDP phosphatase activity"/>
    <property type="evidence" value="ECO:0007669"/>
    <property type="project" value="TreeGrafter"/>
</dbReference>
<dbReference type="RefSeq" id="WP_099640301.1">
    <property type="nucleotide sequence ID" value="NZ_JAQPZX010000041.1"/>
</dbReference>
<evidence type="ECO:0000256" key="15">
    <source>
        <dbReference type="ARBA" id="ARBA00041979"/>
    </source>
</evidence>
<sequence>MEKKRVEVAVGVIEKQQQIFVCLRGEAQHQGGLWEFPGGKVEANEDVFSALQRELKEEVGIDIHSSTELMRIEHDYADKAVCLYIHHVDDFSGEPHGAEGQPSQWVAVSKLHELAFPEANKAIVERLQAR</sequence>
<dbReference type="EMBL" id="NKHF01000005">
    <property type="protein sequence ID" value="PCK33549.1"/>
    <property type="molecule type" value="Genomic_DNA"/>
</dbReference>